<dbReference type="KEGG" id="vg:24638690"/>
<reference evidence="2" key="1">
    <citation type="submission" date="2014-10" db="EMBL/GenBank/DDBJ databases">
        <title>Draft genome sequence of lytic bacteriophage specific to a multidrug resistant bacterium Delftia tsuruhatensis ARB-1.</title>
        <authorList>
            <person name="Bhattacharjee A.S."/>
            <person name="Motlagh A.M."/>
            <person name="Goel R."/>
        </authorList>
    </citation>
    <scope>NUCLEOTIDE SEQUENCE [LARGE SCALE GENOMIC DNA]</scope>
</reference>
<dbReference type="EMBL" id="KM879221">
    <property type="protein sequence ID" value="AIU44259.1"/>
    <property type="molecule type" value="Genomic_DNA"/>
</dbReference>
<keyword evidence="2" id="KW-1185">Reference proteome</keyword>
<sequence>MTNPNLIHALDAAVINKAVDHLKKVAFENALTAIAVLDIAQMELLQAHISHELMHLKFVGQATTVADLPTEAIPFPDLYEMPELVSDDAQRIHQGQLYAEGIDQLKAERNKALGL</sequence>
<accession>A0A097PAJ4</accession>
<protein>
    <submittedName>
        <fullName evidence="1">Uncharacterized protein</fullName>
    </submittedName>
</protein>
<organism evidence="1 2">
    <name type="scientific">Delftia phage RG-2014</name>
    <dbReference type="NCBI Taxonomy" id="1563661"/>
    <lineage>
        <taxon>Viruses</taxon>
        <taxon>Duplodnaviria</taxon>
        <taxon>Heunggongvirae</taxon>
        <taxon>Uroviricota</taxon>
        <taxon>Caudoviricetes</taxon>
        <taxon>Schitoviridae</taxon>
        <taxon>Dendoorenvirus</taxon>
        <taxon>Dendoorenvirus RG2014</taxon>
    </lineage>
</organism>
<dbReference type="Proteomes" id="UP000030040">
    <property type="component" value="Segment"/>
</dbReference>
<dbReference type="RefSeq" id="YP_009148368.1">
    <property type="nucleotide sequence ID" value="NC_027348.2"/>
</dbReference>
<dbReference type="GeneID" id="24638690"/>
<gene>
    <name evidence="1" type="ORF">RG2014_06</name>
</gene>
<proteinExistence type="predicted"/>
<evidence type="ECO:0000313" key="2">
    <source>
        <dbReference type="Proteomes" id="UP000030040"/>
    </source>
</evidence>
<name>A0A097PAJ4_9CAUD</name>
<evidence type="ECO:0000313" key="1">
    <source>
        <dbReference type="EMBL" id="AIU44259.1"/>
    </source>
</evidence>